<comment type="caution">
    <text evidence="1">The sequence shown here is derived from an EMBL/GenBank/DDBJ whole genome shotgun (WGS) entry which is preliminary data.</text>
</comment>
<sequence>MQHDGKTLTKEQREKGYKTYARIETVMDLCDDKIQQQQAKKQQRYYINVAKKLDKQGKLKWISPSDQQV</sequence>
<dbReference type="AlphaFoldDB" id="A0A5J4U6Q3"/>
<evidence type="ECO:0000313" key="1">
    <source>
        <dbReference type="EMBL" id="KAA6366008.1"/>
    </source>
</evidence>
<organism evidence="1 2">
    <name type="scientific">Streblomastix strix</name>
    <dbReference type="NCBI Taxonomy" id="222440"/>
    <lineage>
        <taxon>Eukaryota</taxon>
        <taxon>Metamonada</taxon>
        <taxon>Preaxostyla</taxon>
        <taxon>Oxymonadida</taxon>
        <taxon>Streblomastigidae</taxon>
        <taxon>Streblomastix</taxon>
    </lineage>
</organism>
<proteinExistence type="predicted"/>
<protein>
    <submittedName>
        <fullName evidence="1">Uncharacterized protein</fullName>
    </submittedName>
</protein>
<reference evidence="1 2" key="1">
    <citation type="submission" date="2019-03" db="EMBL/GenBank/DDBJ databases">
        <title>Single cell metagenomics reveals metabolic interactions within the superorganism composed of flagellate Streblomastix strix and complex community of Bacteroidetes bacteria on its surface.</title>
        <authorList>
            <person name="Treitli S.C."/>
            <person name="Kolisko M."/>
            <person name="Husnik F."/>
            <person name="Keeling P."/>
            <person name="Hampl V."/>
        </authorList>
    </citation>
    <scope>NUCLEOTIDE SEQUENCE [LARGE SCALE GENOMIC DNA]</scope>
    <source>
        <strain evidence="1">ST1C</strain>
    </source>
</reference>
<name>A0A5J4U6Q3_9EUKA</name>
<evidence type="ECO:0000313" key="2">
    <source>
        <dbReference type="Proteomes" id="UP000324800"/>
    </source>
</evidence>
<gene>
    <name evidence="1" type="ORF">EZS28_038465</name>
</gene>
<accession>A0A5J4U6Q3</accession>
<dbReference type="EMBL" id="SNRW01019837">
    <property type="protein sequence ID" value="KAA6366008.1"/>
    <property type="molecule type" value="Genomic_DNA"/>
</dbReference>
<dbReference type="Proteomes" id="UP000324800">
    <property type="component" value="Unassembled WGS sequence"/>
</dbReference>